<dbReference type="InterPro" id="IPR011990">
    <property type="entry name" value="TPR-like_helical_dom_sf"/>
</dbReference>
<dbReference type="SMART" id="SM00421">
    <property type="entry name" value="HTH_LUXR"/>
    <property type="match status" value="1"/>
</dbReference>
<evidence type="ECO:0000259" key="1">
    <source>
        <dbReference type="PROSITE" id="PS50043"/>
    </source>
</evidence>
<dbReference type="InterPro" id="IPR041664">
    <property type="entry name" value="AAA_16"/>
</dbReference>
<evidence type="ECO:0000313" key="3">
    <source>
        <dbReference type="Proteomes" id="UP000274843"/>
    </source>
</evidence>
<name>A0A3N2H786_9PSEU</name>
<protein>
    <submittedName>
        <fullName evidence="2">LuxR family maltose regulon positive regulatory protein</fullName>
    </submittedName>
</protein>
<dbReference type="InterPro" id="IPR059106">
    <property type="entry name" value="WHD_MalT"/>
</dbReference>
<dbReference type="InterPro" id="IPR016032">
    <property type="entry name" value="Sig_transdc_resp-reg_C-effctor"/>
</dbReference>
<keyword evidence="3" id="KW-1185">Reference proteome</keyword>
<gene>
    <name evidence="2" type="ORF">EDD35_7208</name>
</gene>
<organism evidence="2 3">
    <name type="scientific">Amycolatopsis thermoflava</name>
    <dbReference type="NCBI Taxonomy" id="84480"/>
    <lineage>
        <taxon>Bacteria</taxon>
        <taxon>Bacillati</taxon>
        <taxon>Actinomycetota</taxon>
        <taxon>Actinomycetes</taxon>
        <taxon>Pseudonocardiales</taxon>
        <taxon>Pseudonocardiaceae</taxon>
        <taxon>Amycolatopsis</taxon>
        <taxon>Amycolatopsis methanolica group</taxon>
    </lineage>
</organism>
<dbReference type="SUPFAM" id="SSF52540">
    <property type="entry name" value="P-loop containing nucleoside triphosphate hydrolases"/>
    <property type="match status" value="1"/>
</dbReference>
<dbReference type="GO" id="GO:0006355">
    <property type="term" value="P:regulation of DNA-templated transcription"/>
    <property type="evidence" value="ECO:0007669"/>
    <property type="project" value="InterPro"/>
</dbReference>
<dbReference type="AlphaFoldDB" id="A0A3N2H786"/>
<dbReference type="InterPro" id="IPR003593">
    <property type="entry name" value="AAA+_ATPase"/>
</dbReference>
<dbReference type="InterPro" id="IPR000792">
    <property type="entry name" value="Tscrpt_reg_LuxR_C"/>
</dbReference>
<sequence length="867" mass="91831">MEEKAANPAGGRRWGVPHTKVVPPRLPGNFVHRPGLCEKLAHAVATSPVTLVCAPAGCGKTLLLAEWMSTLAREAVWVSLDHDDDTAQHFLTSLRFAIAEHAPATAEPALRHRSAPPGDAAVTVAELLQAIEALPGRLVVVLDNVQEIPGRDVLRVLAAVIRHQPRNLRLVLAARSDPLLPLAKLRVQGRLTEFRADALRFGPAEARELLDGCGVRLPEDQLLRLVSQTDGWAAGLRLAARSLRTTQDPDRFVPYFAGHDHAMADFLTGEVLAHLPGDAREILAMLSVSDRVTPRLAAALTGRDDVGGLLAGLEREGVLVTAIEGEPPWYQLHPLLRAYLRTELARHQPDLVTMLHQRAARWFAGQDRPREALLHAEQTGDEGAAAELLHAKGMDVLLDGGPGLVLRALDAAGSIVARDARLLLFAALAHLELGELSAAESDIARGCRVWPERPDDRLVAFRRLVVSAHGLACGRAPAPGGAGVCRSAAVEAWARLDHGVALLAAGDHGGAAGELAAADRLSDEQDLHYLEVHTKAAHALLAVAAGDDVAAAEASELALTLAGQGTWKRSPWLAVCRAILGFARLLRTDLRGALDLAAGLDGAEPSALRFAGGVIEGAARFDGGDRTAGLKLLQDSRSALADAPVPRPLAAMAMALEHQCALVLAQAPHARDAAEWGARRLGPAAEVHLTVARARFARGDVDGSVRALRASREPGVPRLAAGTDTELALLDAATALRLGCRTKARGALEEALVSAVPAGIVRPFAYADPDVKVLLLDQMGGFGAAETFAARLRRVLTEDGAATAAVLTNRELVVLTRLTSPQPLDEVASELRVSVNTVRTHVRAIYAKLGVNNRRAAVVAARELGLG</sequence>
<reference evidence="2 3" key="1">
    <citation type="submission" date="2018-11" db="EMBL/GenBank/DDBJ databases">
        <title>Sequencing the genomes of 1000 actinobacteria strains.</title>
        <authorList>
            <person name="Klenk H.-P."/>
        </authorList>
    </citation>
    <scope>NUCLEOTIDE SEQUENCE [LARGE SCALE GENOMIC DNA]</scope>
    <source>
        <strain evidence="2 3">DSM 44348</strain>
    </source>
</reference>
<evidence type="ECO:0000313" key="2">
    <source>
        <dbReference type="EMBL" id="ROS44757.1"/>
    </source>
</evidence>
<dbReference type="EMBL" id="RKHY01000001">
    <property type="protein sequence ID" value="ROS44757.1"/>
    <property type="molecule type" value="Genomic_DNA"/>
</dbReference>
<dbReference type="GeneID" id="301848444"/>
<dbReference type="CDD" id="cd06170">
    <property type="entry name" value="LuxR_C_like"/>
    <property type="match status" value="1"/>
</dbReference>
<dbReference type="SUPFAM" id="SSF46894">
    <property type="entry name" value="C-terminal effector domain of the bipartite response regulators"/>
    <property type="match status" value="1"/>
</dbReference>
<proteinExistence type="predicted"/>
<dbReference type="Pfam" id="PF00196">
    <property type="entry name" value="GerE"/>
    <property type="match status" value="1"/>
</dbReference>
<dbReference type="PROSITE" id="PS50043">
    <property type="entry name" value="HTH_LUXR_2"/>
    <property type="match status" value="1"/>
</dbReference>
<dbReference type="Proteomes" id="UP000274843">
    <property type="component" value="Unassembled WGS sequence"/>
</dbReference>
<dbReference type="SMART" id="SM00382">
    <property type="entry name" value="AAA"/>
    <property type="match status" value="1"/>
</dbReference>
<dbReference type="Gene3D" id="3.40.50.300">
    <property type="entry name" value="P-loop containing nucleotide triphosphate hydrolases"/>
    <property type="match status" value="1"/>
</dbReference>
<feature type="domain" description="HTH luxR-type" evidence="1">
    <location>
        <begin position="800"/>
        <end position="865"/>
    </location>
</feature>
<dbReference type="Pfam" id="PF25873">
    <property type="entry name" value="WHD_MalT"/>
    <property type="match status" value="1"/>
</dbReference>
<dbReference type="Gene3D" id="1.10.10.10">
    <property type="entry name" value="Winged helix-like DNA-binding domain superfamily/Winged helix DNA-binding domain"/>
    <property type="match status" value="1"/>
</dbReference>
<dbReference type="GO" id="GO:0003677">
    <property type="term" value="F:DNA binding"/>
    <property type="evidence" value="ECO:0007669"/>
    <property type="project" value="InterPro"/>
</dbReference>
<accession>A0A3N2H786</accession>
<dbReference type="RefSeq" id="WP_231960899.1">
    <property type="nucleotide sequence ID" value="NZ_RKHY01000001.1"/>
</dbReference>
<comment type="caution">
    <text evidence="2">The sequence shown here is derived from an EMBL/GenBank/DDBJ whole genome shotgun (WGS) entry which is preliminary data.</text>
</comment>
<dbReference type="Gene3D" id="1.25.40.10">
    <property type="entry name" value="Tetratricopeptide repeat domain"/>
    <property type="match status" value="1"/>
</dbReference>
<dbReference type="Pfam" id="PF13191">
    <property type="entry name" value="AAA_16"/>
    <property type="match status" value="1"/>
</dbReference>
<dbReference type="InterPro" id="IPR027417">
    <property type="entry name" value="P-loop_NTPase"/>
</dbReference>
<dbReference type="InterPro" id="IPR036388">
    <property type="entry name" value="WH-like_DNA-bd_sf"/>
</dbReference>